<comment type="caution">
    <text evidence="2">The sequence shown here is derived from an EMBL/GenBank/DDBJ whole genome shotgun (WGS) entry which is preliminary data.</text>
</comment>
<organism evidence="2 3">
    <name type="scientific">Lithocarpus litseifolius</name>
    <dbReference type="NCBI Taxonomy" id="425828"/>
    <lineage>
        <taxon>Eukaryota</taxon>
        <taxon>Viridiplantae</taxon>
        <taxon>Streptophyta</taxon>
        <taxon>Embryophyta</taxon>
        <taxon>Tracheophyta</taxon>
        <taxon>Spermatophyta</taxon>
        <taxon>Magnoliopsida</taxon>
        <taxon>eudicotyledons</taxon>
        <taxon>Gunneridae</taxon>
        <taxon>Pentapetalae</taxon>
        <taxon>rosids</taxon>
        <taxon>fabids</taxon>
        <taxon>Fagales</taxon>
        <taxon>Fagaceae</taxon>
        <taxon>Lithocarpus</taxon>
    </lineage>
</organism>
<sequence length="93" mass="10752">MSVGLWVWWVLIEESVGMVSWFAVGLIEEELVEEGRACILVKEKAEHRERVLVKERVEHQWQEWHWNLPIVAGSMSGNDFPGALPAKSNRELL</sequence>
<keyword evidence="1" id="KW-1133">Transmembrane helix</keyword>
<evidence type="ECO:0000313" key="2">
    <source>
        <dbReference type="EMBL" id="KAK9987758.1"/>
    </source>
</evidence>
<evidence type="ECO:0000256" key="1">
    <source>
        <dbReference type="SAM" id="Phobius"/>
    </source>
</evidence>
<dbReference type="AlphaFoldDB" id="A0AAW2BQ29"/>
<reference evidence="2 3" key="1">
    <citation type="submission" date="2024-01" db="EMBL/GenBank/DDBJ databases">
        <title>A telomere-to-telomere, gap-free genome of sweet tea (Lithocarpus litseifolius).</title>
        <authorList>
            <person name="Zhou J."/>
        </authorList>
    </citation>
    <scope>NUCLEOTIDE SEQUENCE [LARGE SCALE GENOMIC DNA]</scope>
    <source>
        <strain evidence="2">Zhou-2022a</strain>
        <tissue evidence="2">Leaf</tissue>
    </source>
</reference>
<accession>A0AAW2BQ29</accession>
<dbReference type="EMBL" id="JAZDWU010000010">
    <property type="protein sequence ID" value="KAK9987758.1"/>
    <property type="molecule type" value="Genomic_DNA"/>
</dbReference>
<feature type="transmembrane region" description="Helical" evidence="1">
    <location>
        <begin position="6"/>
        <end position="27"/>
    </location>
</feature>
<keyword evidence="1" id="KW-0812">Transmembrane</keyword>
<evidence type="ECO:0000313" key="3">
    <source>
        <dbReference type="Proteomes" id="UP001459277"/>
    </source>
</evidence>
<proteinExistence type="predicted"/>
<dbReference type="Proteomes" id="UP001459277">
    <property type="component" value="Unassembled WGS sequence"/>
</dbReference>
<name>A0AAW2BQ29_9ROSI</name>
<keyword evidence="3" id="KW-1185">Reference proteome</keyword>
<protein>
    <submittedName>
        <fullName evidence="2">Uncharacterized protein</fullName>
    </submittedName>
</protein>
<gene>
    <name evidence="2" type="ORF">SO802_027997</name>
</gene>
<keyword evidence="1" id="KW-0472">Membrane</keyword>